<gene>
    <name evidence="3" type="ORF">EGYM00392_LOCUS46519</name>
</gene>
<feature type="domain" description="WWE" evidence="2">
    <location>
        <begin position="171"/>
        <end position="258"/>
    </location>
</feature>
<dbReference type="GO" id="GO:0008270">
    <property type="term" value="F:zinc ion binding"/>
    <property type="evidence" value="ECO:0007669"/>
    <property type="project" value="InterPro"/>
</dbReference>
<feature type="region of interest" description="Disordered" evidence="1">
    <location>
        <begin position="59"/>
        <end position="86"/>
    </location>
</feature>
<proteinExistence type="predicted"/>
<feature type="domain" description="WWE" evidence="2">
    <location>
        <begin position="347"/>
        <end position="422"/>
    </location>
</feature>
<evidence type="ECO:0000259" key="2">
    <source>
        <dbReference type="PROSITE" id="PS50918"/>
    </source>
</evidence>
<dbReference type="InterPro" id="IPR004170">
    <property type="entry name" value="WWE_dom"/>
</dbReference>
<evidence type="ECO:0000313" key="3">
    <source>
        <dbReference type="EMBL" id="CAD9035365.1"/>
    </source>
</evidence>
<dbReference type="EMBL" id="HBGA01125861">
    <property type="protein sequence ID" value="CAD9035365.1"/>
    <property type="molecule type" value="Transcribed_RNA"/>
</dbReference>
<dbReference type="SUPFAM" id="SSF117839">
    <property type="entry name" value="WWE domain"/>
    <property type="match status" value="5"/>
</dbReference>
<feature type="domain" description="WWE" evidence="2">
    <location>
        <begin position="1"/>
        <end position="68"/>
    </location>
</feature>
<dbReference type="InterPro" id="IPR037197">
    <property type="entry name" value="WWE_dom_sf"/>
</dbReference>
<accession>A0A7S1J7W2</accession>
<protein>
    <recommendedName>
        <fullName evidence="2">WWE domain-containing protein</fullName>
    </recommendedName>
</protein>
<reference evidence="3" key="1">
    <citation type="submission" date="2021-01" db="EMBL/GenBank/DDBJ databases">
        <authorList>
            <person name="Corre E."/>
            <person name="Pelletier E."/>
            <person name="Niang G."/>
            <person name="Scheremetjew M."/>
            <person name="Finn R."/>
            <person name="Kale V."/>
            <person name="Holt S."/>
            <person name="Cochrane G."/>
            <person name="Meng A."/>
            <person name="Brown T."/>
            <person name="Cohen L."/>
        </authorList>
    </citation>
    <scope>NUCLEOTIDE SEQUENCE</scope>
    <source>
        <strain evidence="3">NIES-381</strain>
    </source>
</reference>
<name>A0A7S1J7W2_9EUGL</name>
<dbReference type="SMART" id="SM00678">
    <property type="entry name" value="WWE"/>
    <property type="match status" value="4"/>
</dbReference>
<organism evidence="3">
    <name type="scientific">Eutreptiella gymnastica</name>
    <dbReference type="NCBI Taxonomy" id="73025"/>
    <lineage>
        <taxon>Eukaryota</taxon>
        <taxon>Discoba</taxon>
        <taxon>Euglenozoa</taxon>
        <taxon>Euglenida</taxon>
        <taxon>Spirocuta</taxon>
        <taxon>Euglenophyceae</taxon>
        <taxon>Eutreptiales</taxon>
        <taxon>Eutreptiaceae</taxon>
        <taxon>Eutreptiella</taxon>
    </lineage>
</organism>
<evidence type="ECO:0000256" key="1">
    <source>
        <dbReference type="SAM" id="MobiDB-lite"/>
    </source>
</evidence>
<sequence>MPDPLVWEYQTSKGWKEYSASISRQLQKSYDDGAAFCVVERDSDFWVIEFSDMEQCSSKDQHTRKVRCTPRQDTAPAAPAPAPFDKSSLASVAGLDAVDQNPPDGVRWECQADDGRFVPYGREITALLENAFMHKRPKTQLPGEAGGGTYYVETLEEVTWRCNQDTRRKRRVRRVNGQPPDLGLLWQWLDEDGQWRTYDAATLALVQRAHANRLLYVDFEKTGTVVGGQAADVARYRLTFKTKMQENTSTGSRRPVRKTTSRALAQAQAAQRWEWEGACGSWHRFSGKANDALNLMYTMQQGTGTFRLKLEELGVAQLVADFGAMEMASDGGACHRIRRVPASSPYQARGEEGPAVPPDTMWMCQDGEGGYMSLTPEQSAELELLFQAGEKRADLSNGIHAVDFEKMTRTNRTNRQFRRLKRVAAEPPPPATAAAANRGAR</sequence>
<dbReference type="Pfam" id="PF02825">
    <property type="entry name" value="WWE"/>
    <property type="match status" value="4"/>
</dbReference>
<dbReference type="PROSITE" id="PS50918">
    <property type="entry name" value="WWE"/>
    <property type="match status" value="3"/>
</dbReference>
<dbReference type="AlphaFoldDB" id="A0A7S1J7W2"/>
<dbReference type="Gene3D" id="3.30.720.50">
    <property type="match status" value="3"/>
</dbReference>
<dbReference type="InterPro" id="IPR018123">
    <property type="entry name" value="WWE-dom_subgr"/>
</dbReference>